<accession>H8KV10</accession>
<dbReference type="AlphaFoldDB" id="H8KV10"/>
<feature type="transmembrane region" description="Helical" evidence="4">
    <location>
        <begin position="280"/>
        <end position="296"/>
    </location>
</feature>
<dbReference type="GO" id="GO:0015232">
    <property type="term" value="F:heme transmembrane transporter activity"/>
    <property type="evidence" value="ECO:0007669"/>
    <property type="project" value="InterPro"/>
</dbReference>
<feature type="domain" description="Cytochrome c-type biogenesis protein CcmF C-terminal" evidence="6">
    <location>
        <begin position="369"/>
        <end position="554"/>
    </location>
</feature>
<dbReference type="STRING" id="929556.Solca_0895"/>
<dbReference type="Pfam" id="PF01578">
    <property type="entry name" value="Cytochrom_C_asm"/>
    <property type="match status" value="1"/>
</dbReference>
<dbReference type="InterPro" id="IPR032523">
    <property type="entry name" value="CcmF_C"/>
</dbReference>
<dbReference type="PRINTS" id="PR01410">
    <property type="entry name" value="CCBIOGENESIS"/>
</dbReference>
<keyword evidence="8" id="KW-1185">Reference proteome</keyword>
<dbReference type="PANTHER" id="PTHR43653">
    <property type="entry name" value="CYTOCHROME C ASSEMBLY PROTEIN-RELATED"/>
    <property type="match status" value="1"/>
</dbReference>
<feature type="transmembrane region" description="Helical" evidence="4">
    <location>
        <begin position="532"/>
        <end position="551"/>
    </location>
</feature>
<dbReference type="RefSeq" id="WP_014679238.1">
    <property type="nucleotide sequence ID" value="NC_017770.1"/>
</dbReference>
<evidence type="ECO:0000259" key="5">
    <source>
        <dbReference type="Pfam" id="PF01578"/>
    </source>
</evidence>
<evidence type="ECO:0000256" key="1">
    <source>
        <dbReference type="ARBA" id="ARBA00009186"/>
    </source>
</evidence>
<keyword evidence="4" id="KW-0472">Membrane</keyword>
<evidence type="ECO:0000256" key="3">
    <source>
        <dbReference type="SAM" id="MobiDB-lite"/>
    </source>
</evidence>
<evidence type="ECO:0000256" key="2">
    <source>
        <dbReference type="ARBA" id="ARBA00022748"/>
    </source>
</evidence>
<comment type="similarity">
    <text evidence="1">Belongs to the CcmF/CycK/Ccl1/NrfE/CcsA family.</text>
</comment>
<dbReference type="eggNOG" id="COG1138">
    <property type="taxonomic scope" value="Bacteria"/>
</dbReference>
<organism evidence="7 8">
    <name type="scientific">Solitalea canadensis (strain ATCC 29591 / DSM 3403 / JCM 21819 / LMG 8368 / NBRC 15130 / NCIMB 12057 / USAM 9D)</name>
    <name type="common">Flexibacter canadensis</name>
    <dbReference type="NCBI Taxonomy" id="929556"/>
    <lineage>
        <taxon>Bacteria</taxon>
        <taxon>Pseudomonadati</taxon>
        <taxon>Bacteroidota</taxon>
        <taxon>Sphingobacteriia</taxon>
        <taxon>Sphingobacteriales</taxon>
        <taxon>Sphingobacteriaceae</taxon>
        <taxon>Solitalea</taxon>
    </lineage>
</organism>
<keyword evidence="4" id="KW-1133">Transmembrane helix</keyword>
<feature type="region of interest" description="Disordered" evidence="3">
    <location>
        <begin position="660"/>
        <end position="681"/>
    </location>
</feature>
<feature type="transmembrane region" description="Helical" evidence="4">
    <location>
        <begin position="428"/>
        <end position="445"/>
    </location>
</feature>
<dbReference type="InterPro" id="IPR003567">
    <property type="entry name" value="Cyt_c_biogenesis"/>
</dbReference>
<feature type="transmembrane region" description="Helical" evidence="4">
    <location>
        <begin position="239"/>
        <end position="260"/>
    </location>
</feature>
<dbReference type="Proteomes" id="UP000007590">
    <property type="component" value="Chromosome"/>
</dbReference>
<evidence type="ECO:0000313" key="8">
    <source>
        <dbReference type="Proteomes" id="UP000007590"/>
    </source>
</evidence>
<feature type="domain" description="Cytochrome c assembly protein" evidence="5">
    <location>
        <begin position="104"/>
        <end position="326"/>
    </location>
</feature>
<feature type="transmembrane region" description="Helical" evidence="4">
    <location>
        <begin position="15"/>
        <end position="36"/>
    </location>
</feature>
<protein>
    <submittedName>
        <fullName evidence="7">Cytochrome c biogenesis factor</fullName>
    </submittedName>
</protein>
<feature type="transmembrane region" description="Helical" evidence="4">
    <location>
        <begin position="108"/>
        <end position="126"/>
    </location>
</feature>
<feature type="compositionally biased region" description="Basic and acidic residues" evidence="3">
    <location>
        <begin position="660"/>
        <end position="675"/>
    </location>
</feature>
<dbReference type="InterPro" id="IPR002541">
    <property type="entry name" value="Cyt_c_assembly"/>
</dbReference>
<sequence length="846" mass="95487">MDIQYVGEHLLPGKLGQFFIVLAFGASLLSTIAYYFQTVKDKEDTSWRQIGRWSFRIQSVAVIVIIASLFYIIYNHYFEYNYAWSHSSKTLPVEYMISCFWEGQEGSFLLWAFWQLVIGNVLMRTAKSWEDSVMTVIGLSQVFILSMLLGVEIFGHRIGSSPFILLREAMANAPVFKDPEYLIKYISDGKGLNPLLQNYWMVIHPPTLFFGFASMVAPFAYAIAGLWTKRITEWVKPAIPWALIAVMVLGAGIIMGSFWAYEALNFGGFWAWDPVENASLIPWLTMISAVHVLIVYKNTGHSYFTGLFLTVISYILVLYASFLTRSGILGETSVHSFTDLGMSGQLVIYVLAFLVLSTVLIVINWKKMPFTEKEESIYSREFWMFIGALVMTLSCLQVIGFTSVPVINKLIGTDIAPPLEPVPFYNKWQMPFAMVVAILLGFSQFMKYKKTEAAKFWISTGVSLVMSLVITFIICYFTFFGGLKLIYGEGFTNENDFNWMFPVLIFAAVFGVLTNFTVLADAVKGKFKLTGSAVAHIGFGLMLIGAVVAASQNKVISVNTSGFDYGEQFDAKNKRENILLWKNEPMKINKYTVTYLGDSTEGVNTYYRVNYKVLDENNQVKESFDLFPLGQQNPSMGLVASPDTRHYLTHDIYTHVSSVPKKEVEGEEHAPHEGHNEDEEYNKPISYKVSIGDTIFFDEGKVIVRSVNRKAQLKDIPLSGNDVAIGISLDVVANDDNKVTPVEPVYLIKNNAAFSFPKKMDEFGLKFRLVKIIPEDHKFEIEMLKKPGKQKDYIIMKAIVFPYINLLWSGTIIMVIGFAFAISRRIKELRATSGAQAADKKVKQVA</sequence>
<feature type="transmembrane region" description="Helical" evidence="4">
    <location>
        <begin position="499"/>
        <end position="520"/>
    </location>
</feature>
<dbReference type="KEGG" id="scn:Solca_0895"/>
<dbReference type="PANTHER" id="PTHR43653:SF1">
    <property type="entry name" value="CYTOCHROME C-TYPE BIOGENESIS PROTEIN CCMF"/>
    <property type="match status" value="1"/>
</dbReference>
<dbReference type="GO" id="GO:0016020">
    <property type="term" value="C:membrane"/>
    <property type="evidence" value="ECO:0007669"/>
    <property type="project" value="InterPro"/>
</dbReference>
<dbReference type="EMBL" id="CP003349">
    <property type="protein sequence ID" value="AFD06010.1"/>
    <property type="molecule type" value="Genomic_DNA"/>
</dbReference>
<dbReference type="GO" id="GO:0020037">
    <property type="term" value="F:heme binding"/>
    <property type="evidence" value="ECO:0007669"/>
    <property type="project" value="InterPro"/>
</dbReference>
<feature type="transmembrane region" description="Helical" evidence="4">
    <location>
        <begin position="57"/>
        <end position="74"/>
    </location>
</feature>
<feature type="transmembrane region" description="Helical" evidence="4">
    <location>
        <begin position="208"/>
        <end position="227"/>
    </location>
</feature>
<dbReference type="OrthoDB" id="9761451at2"/>
<gene>
    <name evidence="7" type="ordered locus">Solca_0895</name>
</gene>
<feature type="transmembrane region" description="Helical" evidence="4">
    <location>
        <begin position="383"/>
        <end position="408"/>
    </location>
</feature>
<feature type="transmembrane region" description="Helical" evidence="4">
    <location>
        <begin position="342"/>
        <end position="363"/>
    </location>
</feature>
<reference evidence="7" key="1">
    <citation type="submission" date="2012-02" db="EMBL/GenBank/DDBJ databases">
        <title>The complete genome of Solitalea canadensis DSM 3403.</title>
        <authorList>
            <consortium name="US DOE Joint Genome Institute (JGI-PGF)"/>
            <person name="Lucas S."/>
            <person name="Copeland A."/>
            <person name="Lapidus A."/>
            <person name="Glavina del Rio T."/>
            <person name="Dalin E."/>
            <person name="Tice H."/>
            <person name="Bruce D."/>
            <person name="Goodwin L."/>
            <person name="Pitluck S."/>
            <person name="Peters L."/>
            <person name="Ovchinnikova G."/>
            <person name="Lu M."/>
            <person name="Kyrpides N."/>
            <person name="Mavromatis K."/>
            <person name="Ivanova N."/>
            <person name="Brettin T."/>
            <person name="Detter J.C."/>
            <person name="Han C."/>
            <person name="Larimer F."/>
            <person name="Land M."/>
            <person name="Hauser L."/>
            <person name="Markowitz V."/>
            <person name="Cheng J.-F."/>
            <person name="Hugenholtz P."/>
            <person name="Woyke T."/>
            <person name="Wu D."/>
            <person name="Spring S."/>
            <person name="Schroeder M."/>
            <person name="Kopitz M."/>
            <person name="Brambilla E."/>
            <person name="Klenk H.-P."/>
            <person name="Eisen J.A."/>
        </authorList>
    </citation>
    <scope>NUCLEOTIDE SEQUENCE</scope>
    <source>
        <strain evidence="7">DSM 3403</strain>
    </source>
</reference>
<feature type="transmembrane region" description="Helical" evidence="4">
    <location>
        <begin position="133"/>
        <end position="155"/>
    </location>
</feature>
<dbReference type="Pfam" id="PF16327">
    <property type="entry name" value="CcmF_C"/>
    <property type="match status" value="1"/>
</dbReference>
<keyword evidence="4" id="KW-0812">Transmembrane</keyword>
<evidence type="ECO:0000256" key="4">
    <source>
        <dbReference type="SAM" id="Phobius"/>
    </source>
</evidence>
<feature type="transmembrane region" description="Helical" evidence="4">
    <location>
        <begin position="800"/>
        <end position="822"/>
    </location>
</feature>
<name>H8KV10_SOLCM</name>
<feature type="transmembrane region" description="Helical" evidence="4">
    <location>
        <begin position="303"/>
        <end position="322"/>
    </location>
</feature>
<evidence type="ECO:0000259" key="6">
    <source>
        <dbReference type="Pfam" id="PF16327"/>
    </source>
</evidence>
<dbReference type="HOGENOM" id="CLU_015041_3_0_10"/>
<keyword evidence="2" id="KW-0201">Cytochrome c-type biogenesis</keyword>
<feature type="transmembrane region" description="Helical" evidence="4">
    <location>
        <begin position="457"/>
        <end position="479"/>
    </location>
</feature>
<proteinExistence type="inferred from homology"/>
<evidence type="ECO:0000313" key="7">
    <source>
        <dbReference type="EMBL" id="AFD06010.1"/>
    </source>
</evidence>
<dbReference type="GO" id="GO:0017004">
    <property type="term" value="P:cytochrome complex assembly"/>
    <property type="evidence" value="ECO:0007669"/>
    <property type="project" value="UniProtKB-KW"/>
</dbReference>